<evidence type="ECO:0000256" key="8">
    <source>
        <dbReference type="SAM" id="MobiDB-lite"/>
    </source>
</evidence>
<dbReference type="PANTHER" id="PTHR35789">
    <property type="entry name" value="SPORE GERMINATION PROTEIN B3"/>
    <property type="match status" value="1"/>
</dbReference>
<dbReference type="GO" id="GO:0016020">
    <property type="term" value="C:membrane"/>
    <property type="evidence" value="ECO:0007669"/>
    <property type="project" value="UniProtKB-SubCell"/>
</dbReference>
<evidence type="ECO:0000256" key="6">
    <source>
        <dbReference type="ARBA" id="ARBA00023139"/>
    </source>
</evidence>
<dbReference type="InterPro" id="IPR008844">
    <property type="entry name" value="Spore_GerAC-like"/>
</dbReference>
<evidence type="ECO:0000313" key="13">
    <source>
        <dbReference type="Proteomes" id="UP000295636"/>
    </source>
</evidence>
<dbReference type="OrthoDB" id="2380468at2"/>
<feature type="region of interest" description="Disordered" evidence="8">
    <location>
        <begin position="386"/>
        <end position="414"/>
    </location>
</feature>
<name>A0A4R5KRJ7_9BACL</name>
<keyword evidence="4 9" id="KW-0732">Signal</keyword>
<feature type="chain" id="PRO_5020688642" evidence="9">
    <location>
        <begin position="25"/>
        <end position="414"/>
    </location>
</feature>
<keyword evidence="7" id="KW-0449">Lipoprotein</keyword>
<evidence type="ECO:0000256" key="9">
    <source>
        <dbReference type="SAM" id="SignalP"/>
    </source>
</evidence>
<dbReference type="PROSITE" id="PS51257">
    <property type="entry name" value="PROKAR_LIPOPROTEIN"/>
    <property type="match status" value="1"/>
</dbReference>
<dbReference type="Pfam" id="PF05504">
    <property type="entry name" value="Spore_GerAC"/>
    <property type="match status" value="1"/>
</dbReference>
<keyword evidence="5" id="KW-0472">Membrane</keyword>
<dbReference type="PANTHER" id="PTHR35789:SF1">
    <property type="entry name" value="SPORE GERMINATION PROTEIN B3"/>
    <property type="match status" value="1"/>
</dbReference>
<gene>
    <name evidence="12" type="ORF">E1757_13435</name>
</gene>
<comment type="caution">
    <text evidence="12">The sequence shown here is derived from an EMBL/GenBank/DDBJ whole genome shotgun (WGS) entry which is preliminary data.</text>
</comment>
<dbReference type="InterPro" id="IPR057336">
    <property type="entry name" value="GerAC_N"/>
</dbReference>
<comment type="similarity">
    <text evidence="2">Belongs to the GerABKC lipoprotein family.</text>
</comment>
<dbReference type="NCBIfam" id="TIGR02887">
    <property type="entry name" value="spore_ger_x_C"/>
    <property type="match status" value="1"/>
</dbReference>
<evidence type="ECO:0000256" key="2">
    <source>
        <dbReference type="ARBA" id="ARBA00007886"/>
    </source>
</evidence>
<organism evidence="12 13">
    <name type="scientific">Paenibacillus piri</name>
    <dbReference type="NCBI Taxonomy" id="2547395"/>
    <lineage>
        <taxon>Bacteria</taxon>
        <taxon>Bacillati</taxon>
        <taxon>Bacillota</taxon>
        <taxon>Bacilli</taxon>
        <taxon>Bacillales</taxon>
        <taxon>Paenibacillaceae</taxon>
        <taxon>Paenibacillus</taxon>
    </lineage>
</organism>
<dbReference type="GO" id="GO:0009847">
    <property type="term" value="P:spore germination"/>
    <property type="evidence" value="ECO:0007669"/>
    <property type="project" value="InterPro"/>
</dbReference>
<keyword evidence="6" id="KW-0564">Palmitate</keyword>
<proteinExistence type="inferred from homology"/>
<evidence type="ECO:0000256" key="3">
    <source>
        <dbReference type="ARBA" id="ARBA00022544"/>
    </source>
</evidence>
<keyword evidence="3" id="KW-0309">Germination</keyword>
<evidence type="ECO:0000259" key="10">
    <source>
        <dbReference type="Pfam" id="PF05504"/>
    </source>
</evidence>
<evidence type="ECO:0000256" key="7">
    <source>
        <dbReference type="ARBA" id="ARBA00023288"/>
    </source>
</evidence>
<dbReference type="Pfam" id="PF25198">
    <property type="entry name" value="Spore_GerAC_N"/>
    <property type="match status" value="1"/>
</dbReference>
<evidence type="ECO:0000256" key="1">
    <source>
        <dbReference type="ARBA" id="ARBA00004635"/>
    </source>
</evidence>
<evidence type="ECO:0000256" key="4">
    <source>
        <dbReference type="ARBA" id="ARBA00022729"/>
    </source>
</evidence>
<reference evidence="12 13" key="1">
    <citation type="submission" date="2019-03" db="EMBL/GenBank/DDBJ databases">
        <title>This is whole genome sequence of Paenibacillus sp MS74 strain.</title>
        <authorList>
            <person name="Trinh H.N."/>
        </authorList>
    </citation>
    <scope>NUCLEOTIDE SEQUENCE [LARGE SCALE GENOMIC DNA]</scope>
    <source>
        <strain evidence="12 13">MS74</strain>
    </source>
</reference>
<dbReference type="Proteomes" id="UP000295636">
    <property type="component" value="Unassembled WGS sequence"/>
</dbReference>
<dbReference type="EMBL" id="SMRT01000005">
    <property type="protein sequence ID" value="TDF97605.1"/>
    <property type="molecule type" value="Genomic_DNA"/>
</dbReference>
<feature type="signal peptide" evidence="9">
    <location>
        <begin position="1"/>
        <end position="24"/>
    </location>
</feature>
<protein>
    <submittedName>
        <fullName evidence="12">Ger(X)C family spore germination protein</fullName>
    </submittedName>
</protein>
<dbReference type="AlphaFoldDB" id="A0A4R5KRJ7"/>
<accession>A0A4R5KRJ7</accession>
<feature type="domain" description="Spore germination protein N-terminal" evidence="11">
    <location>
        <begin position="24"/>
        <end position="201"/>
    </location>
</feature>
<keyword evidence="13" id="KW-1185">Reference proteome</keyword>
<comment type="subcellular location">
    <subcellularLocation>
        <location evidence="1">Membrane</location>
        <topology evidence="1">Lipid-anchor</topology>
    </subcellularLocation>
</comment>
<evidence type="ECO:0000313" key="12">
    <source>
        <dbReference type="EMBL" id="TDF97605.1"/>
    </source>
</evidence>
<evidence type="ECO:0000256" key="5">
    <source>
        <dbReference type="ARBA" id="ARBA00023136"/>
    </source>
</evidence>
<evidence type="ECO:0000259" key="11">
    <source>
        <dbReference type="Pfam" id="PF25198"/>
    </source>
</evidence>
<feature type="domain" description="Spore germination GerAC-like C-terminal" evidence="10">
    <location>
        <begin position="225"/>
        <end position="376"/>
    </location>
</feature>
<sequence>MTKVARAVLILASVTLLLSGCWNASEIDNLEYVNAIGIDYSKDNKEYTVYLQLLSIQKVAKTESEKLEGEMPAWIGVGKGKSYVEAIGKITLESQKRLFWGHVTALVLGEGLLEKGEITDVLQAFFRFHELRYTMWVFGSRSDLSRVFEATPNFERSRLKMLIHSPLENYKQRSYIAPLHLNDFMAGYYEPAQTLILPAMTVSNDVWRKSSESLDTLKYSGVYPFTHQQSNGFISMDKIDGIRWVQNSTTRASVSIMDGTKALASLRLRKPRHSIKFKEVDGKLVFDLKVKVNAVISEMNEQVSEQELEKQVQKVIEKELRETFEAGLKKKVDLLGLQNRLYSRHVKKFRQYDKDQDQFILQRDSLGKVDVKVNLTSAGKYTYRMYKDNEHKGNEHNGKEQKGNEQKGDGQKES</sequence>
<dbReference type="InterPro" id="IPR046953">
    <property type="entry name" value="Spore_GerAC-like_C"/>
</dbReference>
<dbReference type="Gene3D" id="3.30.300.210">
    <property type="entry name" value="Nutrient germinant receptor protein C, domain 3"/>
    <property type="match status" value="1"/>
</dbReference>
<dbReference type="RefSeq" id="WP_133228829.1">
    <property type="nucleotide sequence ID" value="NZ_SMRT01000005.1"/>
</dbReference>
<dbReference type="InterPro" id="IPR038501">
    <property type="entry name" value="Spore_GerAC_C_sf"/>
</dbReference>